<dbReference type="InterPro" id="IPR036291">
    <property type="entry name" value="NAD(P)-bd_dom_sf"/>
</dbReference>
<dbReference type="STRING" id="1122244.GCA_000426885_00267"/>
<evidence type="ECO:0000313" key="2">
    <source>
        <dbReference type="EMBL" id="STZ09062.1"/>
    </source>
</evidence>
<dbReference type="SUPFAM" id="SSF51735">
    <property type="entry name" value="NAD(P)-binding Rossmann-fold domains"/>
    <property type="match status" value="1"/>
</dbReference>
<evidence type="ECO:0000313" key="3">
    <source>
        <dbReference type="Proteomes" id="UP000254065"/>
    </source>
</evidence>
<organism evidence="2 3">
    <name type="scientific">Moraxella caprae</name>
    <dbReference type="NCBI Taxonomy" id="90240"/>
    <lineage>
        <taxon>Bacteria</taxon>
        <taxon>Pseudomonadati</taxon>
        <taxon>Pseudomonadota</taxon>
        <taxon>Gammaproteobacteria</taxon>
        <taxon>Moraxellales</taxon>
        <taxon>Moraxellaceae</taxon>
        <taxon>Moraxella</taxon>
    </lineage>
</organism>
<feature type="domain" description="NAD(P)-binding" evidence="1">
    <location>
        <begin position="7"/>
        <end position="152"/>
    </location>
</feature>
<gene>
    <name evidence="2" type="ORF">NCTC12877_02071</name>
</gene>
<dbReference type="Gene3D" id="3.40.50.720">
    <property type="entry name" value="NAD(P)-binding Rossmann-like Domain"/>
    <property type="match status" value="1"/>
</dbReference>
<accession>A0A378R1D1</accession>
<evidence type="ECO:0000259" key="1">
    <source>
        <dbReference type="Pfam" id="PF13460"/>
    </source>
</evidence>
<dbReference type="InterPro" id="IPR016040">
    <property type="entry name" value="NAD(P)-bd_dom"/>
</dbReference>
<proteinExistence type="predicted"/>
<dbReference type="RefSeq" id="WP_051225770.1">
    <property type="nucleotide sequence ID" value="NZ_UGQB01000004.1"/>
</dbReference>
<dbReference type="Pfam" id="PF13460">
    <property type="entry name" value="NAD_binding_10"/>
    <property type="match status" value="1"/>
</dbReference>
<reference evidence="2 3" key="1">
    <citation type="submission" date="2018-06" db="EMBL/GenBank/DDBJ databases">
        <authorList>
            <consortium name="Pathogen Informatics"/>
            <person name="Doyle S."/>
        </authorList>
    </citation>
    <scope>NUCLEOTIDE SEQUENCE [LARGE SCALE GENOMIC DNA]</scope>
    <source>
        <strain evidence="2 3">NCTC12877</strain>
    </source>
</reference>
<dbReference type="EMBL" id="UGQB01000004">
    <property type="protein sequence ID" value="STZ09062.1"/>
    <property type="molecule type" value="Genomic_DNA"/>
</dbReference>
<name>A0A378R1D1_9GAMM</name>
<dbReference type="Proteomes" id="UP000254065">
    <property type="component" value="Unassembled WGS sequence"/>
</dbReference>
<dbReference type="PANTHER" id="PTHR14097:SF7">
    <property type="entry name" value="OXIDOREDUCTASE HTATIP2"/>
    <property type="match status" value="1"/>
</dbReference>
<dbReference type="OrthoDB" id="9798632at2"/>
<dbReference type="AlphaFoldDB" id="A0A378R1D1"/>
<keyword evidence="3" id="KW-1185">Reference proteome</keyword>
<protein>
    <recommendedName>
        <fullName evidence="1">NAD(P)-binding domain-containing protein</fullName>
    </recommendedName>
</protein>
<dbReference type="PANTHER" id="PTHR14097">
    <property type="entry name" value="OXIDOREDUCTASE HTATIP2"/>
    <property type="match status" value="1"/>
</dbReference>
<sequence length="215" mass="23990">MKAIIIGATGKALTQMLLNNEHYQSVVVFVRKLVAINHPKLTVHLIDFDKPSDWADKIKGDVLFCCLGTTLKQTGNQQNQRKIDYDYPLVFAHIAKQNGIARFLVLSSDGASADSRLFYYRLKGELETALQNIGLTHLTILRPPLLKRENSDRLGEMVSEKALSFLNQFGLLLSAKPMPTDVLAKAMIQAVAENKTGILEKGGFGSWVLFMRKMV</sequence>